<dbReference type="SUPFAM" id="SSF53756">
    <property type="entry name" value="UDP-Glycosyltransferase/glycogen phosphorylase"/>
    <property type="match status" value="1"/>
</dbReference>
<dbReference type="OrthoDB" id="9764657at2"/>
<dbReference type="InterPro" id="IPR001296">
    <property type="entry name" value="Glyco_trans_1"/>
</dbReference>
<dbReference type="InterPro" id="IPR050194">
    <property type="entry name" value="Glycosyltransferase_grp1"/>
</dbReference>
<dbReference type="PANTHER" id="PTHR45947">
    <property type="entry name" value="SULFOQUINOVOSYL TRANSFERASE SQD2"/>
    <property type="match status" value="1"/>
</dbReference>
<evidence type="ECO:0000259" key="1">
    <source>
        <dbReference type="Pfam" id="PF00534"/>
    </source>
</evidence>
<dbReference type="Proteomes" id="UP000199032">
    <property type="component" value="Unassembled WGS sequence"/>
</dbReference>
<evidence type="ECO:0000313" key="3">
    <source>
        <dbReference type="EMBL" id="CUS32646.1"/>
    </source>
</evidence>
<keyword evidence="4" id="KW-1185">Reference proteome</keyword>
<dbReference type="Pfam" id="PF13439">
    <property type="entry name" value="Glyco_transf_4"/>
    <property type="match status" value="1"/>
</dbReference>
<gene>
    <name evidence="3" type="ORF">COMA1_10743</name>
</gene>
<dbReference type="EC" id="2.-.-.-" evidence="3"/>
<evidence type="ECO:0000313" key="4">
    <source>
        <dbReference type="Proteomes" id="UP000199032"/>
    </source>
</evidence>
<feature type="domain" description="Glycosyltransferase subfamily 4-like N-terminal" evidence="2">
    <location>
        <begin position="18"/>
        <end position="121"/>
    </location>
</feature>
<dbReference type="Gene3D" id="3.40.50.2000">
    <property type="entry name" value="Glycogen Phosphorylase B"/>
    <property type="match status" value="2"/>
</dbReference>
<reference evidence="3 4" key="1">
    <citation type="submission" date="2015-10" db="EMBL/GenBank/DDBJ databases">
        <authorList>
            <person name="Gilbert D.G."/>
        </authorList>
    </citation>
    <scope>NUCLEOTIDE SEQUENCE [LARGE SCALE GENOMIC DNA]</scope>
    <source>
        <strain evidence="3">COMA1</strain>
    </source>
</reference>
<dbReference type="STRING" id="1742972.COMA1_10743"/>
<dbReference type="PANTHER" id="PTHR45947:SF13">
    <property type="entry name" value="TRANSFERASE"/>
    <property type="match status" value="1"/>
</dbReference>
<proteinExistence type="predicted"/>
<feature type="domain" description="Glycosyl transferase family 1" evidence="1">
    <location>
        <begin position="168"/>
        <end position="310"/>
    </location>
</feature>
<dbReference type="AlphaFoldDB" id="A0A0S4L9Z6"/>
<dbReference type="CDD" id="cd03802">
    <property type="entry name" value="GT4_AviGT4-like"/>
    <property type="match status" value="1"/>
</dbReference>
<organism evidence="3 4">
    <name type="scientific">Candidatus Nitrospira nitrosa</name>
    <dbReference type="NCBI Taxonomy" id="1742972"/>
    <lineage>
        <taxon>Bacteria</taxon>
        <taxon>Pseudomonadati</taxon>
        <taxon>Nitrospirota</taxon>
        <taxon>Nitrospiria</taxon>
        <taxon>Nitrospirales</taxon>
        <taxon>Nitrospiraceae</taxon>
        <taxon>Nitrospira</taxon>
    </lineage>
</organism>
<evidence type="ECO:0000259" key="2">
    <source>
        <dbReference type="Pfam" id="PF13439"/>
    </source>
</evidence>
<sequence length="358" mass="39799">MRIAQVSPLWESVPPKLYGGTERIVSYITEELVAMGHDVTLFASGDSETTAKLEAICPQALRLNTGIFNRDAPLIMQQERALGVSGNFDIVHSHLDFLGFPVARRNAVPMVTTLHGRLDLPELEPVFREFIEMPLVSISASQRQPLPWANWAGTIHHGLPRNLYSFHQKSEGYLAFLGRISPEKRPDQAIEIAKRSGIPLKMAAKVDPADRVYFEAAVEPLLKHPLIEFVGEISDAEKNDFVGNAMALVCPYDWPEPFGLVLIEALACGTPVIAYRRGSIPEIIDHGVTGFVCETLDEMVEAVGRLPHLERRRCRAAFDERFTADRMARDYVALYERILEGVAVQAAAHKVNGGSRHV</sequence>
<name>A0A0S4L9Z6_9BACT</name>
<accession>A0A0S4L9Z6</accession>
<dbReference type="Pfam" id="PF00534">
    <property type="entry name" value="Glycos_transf_1"/>
    <property type="match status" value="1"/>
</dbReference>
<dbReference type="InterPro" id="IPR028098">
    <property type="entry name" value="Glyco_trans_4-like_N"/>
</dbReference>
<dbReference type="GO" id="GO:0016757">
    <property type="term" value="F:glycosyltransferase activity"/>
    <property type="evidence" value="ECO:0007669"/>
    <property type="project" value="InterPro"/>
</dbReference>
<dbReference type="EMBL" id="CZQA01000001">
    <property type="protein sequence ID" value="CUS32646.1"/>
    <property type="molecule type" value="Genomic_DNA"/>
</dbReference>
<protein>
    <submittedName>
        <fullName evidence="3">Putative Glycosyl transferase, group 1</fullName>
        <ecNumber evidence="3">2.-.-.-</ecNumber>
    </submittedName>
</protein>
<keyword evidence="3" id="KW-0808">Transferase</keyword>
<dbReference type="RefSeq" id="WP_090743850.1">
    <property type="nucleotide sequence ID" value="NZ_CZQA01000001.1"/>
</dbReference>